<dbReference type="RefSeq" id="WP_378066093.1">
    <property type="nucleotide sequence ID" value="NZ_JBHSBL010000007.1"/>
</dbReference>
<protein>
    <recommendedName>
        <fullName evidence="3">Recombinase domain-containing protein</fullName>
    </recommendedName>
</protein>
<sequence>MATRAARQRPEVSAGMAAARGRGVRLGRPAAVLPTWAVRAGELRDQGLSLAAIANTLDSEKVPTLSGQGSWSKSSVQYLLRRLDDQLAPSLAATSATASES</sequence>
<gene>
    <name evidence="1" type="ORF">ACFO0C_08970</name>
</gene>
<evidence type="ECO:0000313" key="1">
    <source>
        <dbReference type="EMBL" id="MFC4065061.1"/>
    </source>
</evidence>
<organism evidence="1 2">
    <name type="scientific">Actinoplanes subglobosus</name>
    <dbReference type="NCBI Taxonomy" id="1547892"/>
    <lineage>
        <taxon>Bacteria</taxon>
        <taxon>Bacillati</taxon>
        <taxon>Actinomycetota</taxon>
        <taxon>Actinomycetes</taxon>
        <taxon>Micromonosporales</taxon>
        <taxon>Micromonosporaceae</taxon>
        <taxon>Actinoplanes</taxon>
    </lineage>
</organism>
<name>A0ABV8IM69_9ACTN</name>
<keyword evidence="2" id="KW-1185">Reference proteome</keyword>
<evidence type="ECO:0000313" key="2">
    <source>
        <dbReference type="Proteomes" id="UP001595867"/>
    </source>
</evidence>
<comment type="caution">
    <text evidence="1">The sequence shown here is derived from an EMBL/GenBank/DDBJ whole genome shotgun (WGS) entry which is preliminary data.</text>
</comment>
<evidence type="ECO:0008006" key="3">
    <source>
        <dbReference type="Google" id="ProtNLM"/>
    </source>
</evidence>
<dbReference type="EMBL" id="JBHSBL010000007">
    <property type="protein sequence ID" value="MFC4065061.1"/>
    <property type="molecule type" value="Genomic_DNA"/>
</dbReference>
<accession>A0ABV8IM69</accession>
<dbReference type="Proteomes" id="UP001595867">
    <property type="component" value="Unassembled WGS sequence"/>
</dbReference>
<proteinExistence type="predicted"/>
<reference evidence="2" key="1">
    <citation type="journal article" date="2019" name="Int. J. Syst. Evol. Microbiol.">
        <title>The Global Catalogue of Microorganisms (GCM) 10K type strain sequencing project: providing services to taxonomists for standard genome sequencing and annotation.</title>
        <authorList>
            <consortium name="The Broad Institute Genomics Platform"/>
            <consortium name="The Broad Institute Genome Sequencing Center for Infectious Disease"/>
            <person name="Wu L."/>
            <person name="Ma J."/>
        </authorList>
    </citation>
    <scope>NUCLEOTIDE SEQUENCE [LARGE SCALE GENOMIC DNA]</scope>
    <source>
        <strain evidence="2">TBRC 5832</strain>
    </source>
</reference>